<evidence type="ECO:0000256" key="5">
    <source>
        <dbReference type="RuleBase" id="RU365026"/>
    </source>
</evidence>
<dbReference type="InterPro" id="IPR016159">
    <property type="entry name" value="Cullin_repeat-like_dom_sf"/>
</dbReference>
<dbReference type="GO" id="GO:0015031">
    <property type="term" value="P:protein transport"/>
    <property type="evidence" value="ECO:0007669"/>
    <property type="project" value="UniProtKB-KW"/>
</dbReference>
<dbReference type="Gene3D" id="1.20.1280.170">
    <property type="entry name" value="Exocyst complex component Exo70"/>
    <property type="match status" value="2"/>
</dbReference>
<evidence type="ECO:0000256" key="3">
    <source>
        <dbReference type="ARBA" id="ARBA00022483"/>
    </source>
</evidence>
<sequence>MNNLENTIQISNKLEKETANLSVLKEHVNKYHDLTNNMSNILTVFEERLGKLEQTILPVYNKTEHLQKRQQNLDITLQSLEIVLSHYDASQEVCNLIHMGPSEGNIQTFLDALDRLKRAKDYFLNNNSQSVELQNVTSLFNAGCESLNNHYKLLLKKHSCPMKPVDLLDLIYIEEDSSNEDCSSIKQLSPNTREELNIISFWLEHNLRHEYMDIYSEGRSDVVYRSLTNLKDHQKSGSWGNEPLKPRHYGRPEPKKTTSARLQQIFEKKANKMLLRASQTLEQSTGFSLKKNSSHTDHLAAEDYIDGDQELDKYLVLLLGLQRLLVWERTLLNDIIPPSRHMEVFSKLAQNSIDMVVKDAENITNKVIRSIARKEWSSALGIFSALKRVILLQPDIDKTCDATQKQQLTKVLNRLQQTGTKALEQFLEVVKGDSGTYLGGVGTSTLSGYSNVPKDATVHELTSNAIWFVEHLLEHFDVIGGVLQHDPLYVTQFESICIKKNLSGEDRNRTLLGIYIKKVLAELNLTIMNKCEQYNDTATKHLFRLNNIHYILKSLQRSNLLDVVTLAEPDCERSYLDMIRELKVMYQKSWSKILGNISPLEDLPRPISGKVKDKERAVIKERFSNFNKDFEEACKIQRGISVPDVILREGLKRDNIEQIVPKYNKFFEIYADVQFSKNPDKYVKFRPQDVNAMLNNLFDDSVV</sequence>
<comment type="function">
    <text evidence="5">Component of the exocyst complex involved in the docking of exocytic vesicles with fusion sites on the plasma membrane.</text>
</comment>
<dbReference type="GO" id="GO:0000145">
    <property type="term" value="C:exocyst"/>
    <property type="evidence" value="ECO:0007669"/>
    <property type="project" value="InterPro"/>
</dbReference>
<dbReference type="InterPro" id="IPR046364">
    <property type="entry name" value="Exo70_C"/>
</dbReference>
<evidence type="ECO:0000259" key="7">
    <source>
        <dbReference type="Pfam" id="PF03081"/>
    </source>
</evidence>
<dbReference type="Pfam" id="PF20669">
    <property type="entry name" value="Exo70_N"/>
    <property type="match status" value="1"/>
</dbReference>
<feature type="domain" description="Exocyst complex subunit Exo70 C-terminal" evidence="7">
    <location>
        <begin position="319"/>
        <end position="695"/>
    </location>
</feature>
<keyword evidence="3 5" id="KW-0268">Exocytosis</keyword>
<dbReference type="GO" id="GO:0005546">
    <property type="term" value="F:phosphatidylinositol-4,5-bisphosphate binding"/>
    <property type="evidence" value="ECO:0007669"/>
    <property type="project" value="InterPro"/>
</dbReference>
<dbReference type="SUPFAM" id="SSF74788">
    <property type="entry name" value="Cullin repeat-like"/>
    <property type="match status" value="1"/>
</dbReference>
<keyword evidence="2 5" id="KW-0813">Transport</keyword>
<dbReference type="PANTHER" id="PTHR12542">
    <property type="entry name" value="EXOCYST COMPLEX PROTEIN EXO70"/>
    <property type="match status" value="1"/>
</dbReference>
<dbReference type="PANTHER" id="PTHR12542:SF41">
    <property type="entry name" value="EXOCYST COMPLEX COMPONENT 7"/>
    <property type="match status" value="1"/>
</dbReference>
<dbReference type="AlphaFoldDB" id="A0A0K8TLX6"/>
<evidence type="ECO:0000256" key="1">
    <source>
        <dbReference type="ARBA" id="ARBA00006756"/>
    </source>
</evidence>
<feature type="region of interest" description="Disordered" evidence="6">
    <location>
        <begin position="234"/>
        <end position="257"/>
    </location>
</feature>
<name>A0A0K8TLX6_TABBR</name>
<organism evidence="8">
    <name type="scientific">Tabanus bromius</name>
    <name type="common">Band-eyed brown horse fly</name>
    <dbReference type="NCBI Taxonomy" id="304241"/>
    <lineage>
        <taxon>Eukaryota</taxon>
        <taxon>Metazoa</taxon>
        <taxon>Ecdysozoa</taxon>
        <taxon>Arthropoda</taxon>
        <taxon>Hexapoda</taxon>
        <taxon>Insecta</taxon>
        <taxon>Pterygota</taxon>
        <taxon>Neoptera</taxon>
        <taxon>Endopterygota</taxon>
        <taxon>Diptera</taxon>
        <taxon>Brachycera</taxon>
        <taxon>Tabanomorpha</taxon>
        <taxon>Tabanoidea</taxon>
        <taxon>Tabanidae</taxon>
        <taxon>Tabanus</taxon>
    </lineage>
</organism>
<proteinExistence type="evidence at transcript level"/>
<evidence type="ECO:0000256" key="2">
    <source>
        <dbReference type="ARBA" id="ARBA00022448"/>
    </source>
</evidence>
<dbReference type="EMBL" id="GDAI01002244">
    <property type="protein sequence ID" value="JAI15359.1"/>
    <property type="molecule type" value="mRNA"/>
</dbReference>
<dbReference type="GO" id="GO:0006887">
    <property type="term" value="P:exocytosis"/>
    <property type="evidence" value="ECO:0007669"/>
    <property type="project" value="UniProtKB-KW"/>
</dbReference>
<accession>A0A0K8TLX6</accession>
<evidence type="ECO:0000256" key="6">
    <source>
        <dbReference type="SAM" id="MobiDB-lite"/>
    </source>
</evidence>
<comment type="similarity">
    <text evidence="1 5">Belongs to the EXO70 family.</text>
</comment>
<keyword evidence="5" id="KW-0653">Protein transport</keyword>
<protein>
    <recommendedName>
        <fullName evidence="4 5">Exocyst complex component 7</fullName>
    </recommendedName>
    <alternativeName>
        <fullName evidence="5">Exocyst complex component Exo70</fullName>
    </alternativeName>
</protein>
<dbReference type="InterPro" id="IPR004140">
    <property type="entry name" value="Exo70"/>
</dbReference>
<reference evidence="8" key="1">
    <citation type="journal article" date="2015" name="Insect Biochem. Mol. Biol.">
        <title>An insight into the sialome of the horse fly, Tabanus bromius.</title>
        <authorList>
            <person name="Ribeiro J.M."/>
            <person name="Kazimirova M."/>
            <person name="Takac P."/>
            <person name="Andersen J.F."/>
            <person name="Francischetti I.M."/>
        </authorList>
    </citation>
    <scope>NUCLEOTIDE SEQUENCE</scope>
</reference>
<dbReference type="Pfam" id="PF03081">
    <property type="entry name" value="Exo70_C"/>
    <property type="match status" value="1"/>
</dbReference>
<evidence type="ECO:0000256" key="4">
    <source>
        <dbReference type="ARBA" id="ARBA00026169"/>
    </source>
</evidence>
<evidence type="ECO:0000313" key="8">
    <source>
        <dbReference type="EMBL" id="JAI15359.1"/>
    </source>
</evidence>